<keyword evidence="2" id="KW-1185">Reference proteome</keyword>
<reference evidence="1" key="1">
    <citation type="submission" date="2021-06" db="EMBL/GenBank/DDBJ databases">
        <title>Parelaphostrongylus tenuis whole genome reference sequence.</title>
        <authorList>
            <person name="Garwood T.J."/>
            <person name="Larsen P.A."/>
            <person name="Fountain-Jones N.M."/>
            <person name="Garbe J.R."/>
            <person name="Macchietto M.G."/>
            <person name="Kania S.A."/>
            <person name="Gerhold R.W."/>
            <person name="Richards J.E."/>
            <person name="Wolf T.M."/>
        </authorList>
    </citation>
    <scope>NUCLEOTIDE SEQUENCE</scope>
    <source>
        <strain evidence="1">MNPRO001-30</strain>
        <tissue evidence="1">Meninges</tissue>
    </source>
</reference>
<dbReference type="AlphaFoldDB" id="A0AAD5N4P6"/>
<proteinExistence type="predicted"/>
<comment type="caution">
    <text evidence="1">The sequence shown here is derived from an EMBL/GenBank/DDBJ whole genome shotgun (WGS) entry which is preliminary data.</text>
</comment>
<dbReference type="EMBL" id="JAHQIW010004248">
    <property type="protein sequence ID" value="KAJ1361642.1"/>
    <property type="molecule type" value="Genomic_DNA"/>
</dbReference>
<evidence type="ECO:0000313" key="2">
    <source>
        <dbReference type="Proteomes" id="UP001196413"/>
    </source>
</evidence>
<name>A0AAD5N4P6_PARTN</name>
<dbReference type="Proteomes" id="UP001196413">
    <property type="component" value="Unassembled WGS sequence"/>
</dbReference>
<sequence>MDRKCEGIAVVELHKARMKTADILRSTDFKPVSVCRAVKEIGGSEDRLRKGRPFTSYTREIVQKIHCQAQRNP</sequence>
<protein>
    <submittedName>
        <fullName evidence="1">Uncharacterized protein</fullName>
    </submittedName>
</protein>
<accession>A0AAD5N4P6</accession>
<gene>
    <name evidence="1" type="ORF">KIN20_020936</name>
</gene>
<organism evidence="1 2">
    <name type="scientific">Parelaphostrongylus tenuis</name>
    <name type="common">Meningeal worm</name>
    <dbReference type="NCBI Taxonomy" id="148309"/>
    <lineage>
        <taxon>Eukaryota</taxon>
        <taxon>Metazoa</taxon>
        <taxon>Ecdysozoa</taxon>
        <taxon>Nematoda</taxon>
        <taxon>Chromadorea</taxon>
        <taxon>Rhabditida</taxon>
        <taxon>Rhabditina</taxon>
        <taxon>Rhabditomorpha</taxon>
        <taxon>Strongyloidea</taxon>
        <taxon>Metastrongylidae</taxon>
        <taxon>Parelaphostrongylus</taxon>
    </lineage>
</organism>
<evidence type="ECO:0000313" key="1">
    <source>
        <dbReference type="EMBL" id="KAJ1361642.1"/>
    </source>
</evidence>